<dbReference type="PANTHER" id="PTHR48079:SF6">
    <property type="entry name" value="NAD(P)-BINDING DOMAIN-CONTAINING PROTEIN-RELATED"/>
    <property type="match status" value="1"/>
</dbReference>
<dbReference type="InterPro" id="IPR051783">
    <property type="entry name" value="NAD(P)-dependent_oxidoreduct"/>
</dbReference>
<dbReference type="PANTHER" id="PTHR48079">
    <property type="entry name" value="PROTEIN YEEZ"/>
    <property type="match status" value="1"/>
</dbReference>
<dbReference type="InterPro" id="IPR036291">
    <property type="entry name" value="NAD(P)-bd_dom_sf"/>
</dbReference>
<name>A0AA42BTD5_9MICO</name>
<dbReference type="InterPro" id="IPR001509">
    <property type="entry name" value="Epimerase_deHydtase"/>
</dbReference>
<dbReference type="Gene3D" id="3.40.50.720">
    <property type="entry name" value="NAD(P)-binding Rossmann-like Domain"/>
    <property type="match status" value="1"/>
</dbReference>
<comment type="caution">
    <text evidence="2">The sequence shown here is derived from an EMBL/GenBank/DDBJ whole genome shotgun (WGS) entry which is preliminary data.</text>
</comment>
<evidence type="ECO:0000313" key="3">
    <source>
        <dbReference type="Proteomes" id="UP001165587"/>
    </source>
</evidence>
<feature type="domain" description="NAD-dependent epimerase/dehydratase" evidence="1">
    <location>
        <begin position="9"/>
        <end position="199"/>
    </location>
</feature>
<organism evidence="2 3">
    <name type="scientific">Herbiconiux oxytropis</name>
    <dbReference type="NCBI Taxonomy" id="2970915"/>
    <lineage>
        <taxon>Bacteria</taxon>
        <taxon>Bacillati</taxon>
        <taxon>Actinomycetota</taxon>
        <taxon>Actinomycetes</taxon>
        <taxon>Micrococcales</taxon>
        <taxon>Microbacteriaceae</taxon>
        <taxon>Herbiconiux</taxon>
    </lineage>
</organism>
<dbReference type="GO" id="GO:0005737">
    <property type="term" value="C:cytoplasm"/>
    <property type="evidence" value="ECO:0007669"/>
    <property type="project" value="TreeGrafter"/>
</dbReference>
<reference evidence="2" key="1">
    <citation type="submission" date="2022-08" db="EMBL/GenBank/DDBJ databases">
        <authorList>
            <person name="Deng Y."/>
            <person name="Han X.-F."/>
            <person name="Zhang Y.-Q."/>
        </authorList>
    </citation>
    <scope>NUCLEOTIDE SEQUENCE</scope>
    <source>
        <strain evidence="2">CPCC 203407</strain>
    </source>
</reference>
<dbReference type="EMBL" id="JANLCK010000004">
    <property type="protein sequence ID" value="MCS5726290.1"/>
    <property type="molecule type" value="Genomic_DNA"/>
</dbReference>
<dbReference type="RefSeq" id="WP_259527809.1">
    <property type="nucleotide sequence ID" value="NZ_JANLCK010000004.1"/>
</dbReference>
<evidence type="ECO:0000313" key="2">
    <source>
        <dbReference type="EMBL" id="MCS5726290.1"/>
    </source>
</evidence>
<gene>
    <name evidence="2" type="ORF">N1028_10335</name>
</gene>
<protein>
    <submittedName>
        <fullName evidence="2">NAD(P)-dependent oxidoreductase</fullName>
    </submittedName>
</protein>
<dbReference type="AlphaFoldDB" id="A0AA42BTD5"/>
<sequence>MTDTTATRVLVTGASGFVGGALMGRLRREPGIEAIGIGRRRLDDADYRSLDLTSPDAASRLAALRWPSDGQVGTGPDVIVHAAARSSPWGTRAEFERENVEATRAVLDHAARLPRRPRVVLVSTASVLYRAHDQLEVPDDAPAGRPFVNHYAATKHAAEELVRAAGGDWVVLRPRAVFGPGDTTLFPRIVEAARRGRFPRLRAERGPTPVVNADRSGLGERPRRGWPVVCDLVPVETLVEYLLRACHEPAVLGRTLTVTGGETVELEPAVRGILSAAGVPYPAREVPRALALAAATVVETGWRLTRRRTEPPITRYSVIVYAYSKTFDGRACHRLLGPPPVTVHAALAAFTDGLAGRTGRADAAGGATS</sequence>
<proteinExistence type="predicted"/>
<dbReference type="Pfam" id="PF01370">
    <property type="entry name" value="Epimerase"/>
    <property type="match status" value="1"/>
</dbReference>
<dbReference type="GO" id="GO:0004029">
    <property type="term" value="F:aldehyde dehydrogenase (NAD+) activity"/>
    <property type="evidence" value="ECO:0007669"/>
    <property type="project" value="TreeGrafter"/>
</dbReference>
<keyword evidence="3" id="KW-1185">Reference proteome</keyword>
<accession>A0AA42BTD5</accession>
<dbReference type="SUPFAM" id="SSF51735">
    <property type="entry name" value="NAD(P)-binding Rossmann-fold domains"/>
    <property type="match status" value="1"/>
</dbReference>
<dbReference type="Proteomes" id="UP001165587">
    <property type="component" value="Unassembled WGS sequence"/>
</dbReference>
<evidence type="ECO:0000259" key="1">
    <source>
        <dbReference type="Pfam" id="PF01370"/>
    </source>
</evidence>